<dbReference type="HOGENOM" id="CLU_466164_0_0_1"/>
<feature type="region of interest" description="Disordered" evidence="2">
    <location>
        <begin position="281"/>
        <end position="585"/>
    </location>
</feature>
<feature type="compositionally biased region" description="Basic and acidic residues" evidence="2">
    <location>
        <begin position="323"/>
        <end position="341"/>
    </location>
</feature>
<proteinExistence type="predicted"/>
<dbReference type="eggNOG" id="ENOG502RQ34">
    <property type="taxonomic scope" value="Eukaryota"/>
</dbReference>
<dbReference type="AlphaFoldDB" id="H8X8N4"/>
<accession>H8X8N4</accession>
<evidence type="ECO:0000313" key="4">
    <source>
        <dbReference type="Proteomes" id="UP000005018"/>
    </source>
</evidence>
<dbReference type="Proteomes" id="UP000005018">
    <property type="component" value="Chromosome 6"/>
</dbReference>
<evidence type="ECO:0000256" key="2">
    <source>
        <dbReference type="SAM" id="MobiDB-lite"/>
    </source>
</evidence>
<organism evidence="3 4">
    <name type="scientific">Candida orthopsilosis (strain 90-125)</name>
    <name type="common">Yeast</name>
    <dbReference type="NCBI Taxonomy" id="1136231"/>
    <lineage>
        <taxon>Eukaryota</taxon>
        <taxon>Fungi</taxon>
        <taxon>Dikarya</taxon>
        <taxon>Ascomycota</taxon>
        <taxon>Saccharomycotina</taxon>
        <taxon>Pichiomycetes</taxon>
        <taxon>Debaryomycetaceae</taxon>
        <taxon>Candida/Lodderomyces clade</taxon>
        <taxon>Candida</taxon>
    </lineage>
</organism>
<dbReference type="KEGG" id="cot:CORT_0F02850"/>
<feature type="compositionally biased region" description="Acidic residues" evidence="2">
    <location>
        <begin position="486"/>
        <end position="507"/>
    </location>
</feature>
<feature type="compositionally biased region" description="Basic and acidic residues" evidence="2">
    <location>
        <begin position="292"/>
        <end position="304"/>
    </location>
</feature>
<dbReference type="OrthoDB" id="4094308at2759"/>
<feature type="compositionally biased region" description="Acidic residues" evidence="2">
    <location>
        <begin position="574"/>
        <end position="585"/>
    </location>
</feature>
<dbReference type="RefSeq" id="XP_003870638.1">
    <property type="nucleotide sequence ID" value="XM_003870589.1"/>
</dbReference>
<keyword evidence="4" id="KW-1185">Reference proteome</keyword>
<feature type="compositionally biased region" description="Basic and acidic residues" evidence="2">
    <location>
        <begin position="535"/>
        <end position="562"/>
    </location>
</feature>
<evidence type="ECO:0000313" key="3">
    <source>
        <dbReference type="EMBL" id="CCG24509.1"/>
    </source>
</evidence>
<evidence type="ECO:0000256" key="1">
    <source>
        <dbReference type="SAM" id="Coils"/>
    </source>
</evidence>
<protein>
    <submittedName>
        <fullName evidence="3">Uncharacterized protein</fullName>
    </submittedName>
</protein>
<sequence>MCSFKSEEDLPLQGTIVEIPLTIENETASITLSKRSIWIHVSKADYEPSAEPDFINISLVSIWEEGYYHTTINKQNIYNIFENSSSRKIKIDRENTYDVFTDLFPSDLDTFLESDRKNGVHKSLFLSARIKVPESSFKKGESLNTDTLQIQIKSTGTFNPTIGKFDLTSVVFETSKYLKNEGNLFNWMSLLNYQNKEMVKRLTQYSAENERLQTDNNLLQQGMDQTKNDYEEIRVDLESKFYQELNLKKDVIYELSKNDLPKTELLGLNVNFLVNAAEQRNGKEANTMKSRKTQEKRVKKEKGTSTKKRKIKPGEDESEEEFADFKNDTDYADVGDKDETVGHLTNVKVKAKNEPDGDSPMVDFDFGPRVQLEPNTQNSPRSPELRDDSNAITIKPDPYANSAPFNSDSFSLGNEEPQCSLSLLSGSRNSSMNIESDRGIFNNAMRDNSSGGNDEAKHEEEGGTENFKDETEYSTDESGNASGYSLDEDGEAKDKAENEEENQDTDNTENGSSSRSKNYRGSFIEDSLGSNISKSKSDENNESRNKADYSDEESKGKKDYDSTKSQQTVSQAEVETDYSDDDDDD</sequence>
<name>H8X8N4_CANO9</name>
<feature type="compositionally biased region" description="Polar residues" evidence="2">
    <location>
        <begin position="403"/>
        <end position="412"/>
    </location>
</feature>
<dbReference type="GeneID" id="14541467"/>
<feature type="compositionally biased region" description="Polar residues" evidence="2">
    <location>
        <begin position="563"/>
        <end position="573"/>
    </location>
</feature>
<gene>
    <name evidence="3" type="ORF">CORT_0F02850</name>
</gene>
<dbReference type="EMBL" id="HE681724">
    <property type="protein sequence ID" value="CCG24509.1"/>
    <property type="molecule type" value="Genomic_DNA"/>
</dbReference>
<feature type="coiled-coil region" evidence="1">
    <location>
        <begin position="195"/>
        <end position="229"/>
    </location>
</feature>
<keyword evidence="1" id="KW-0175">Coiled coil</keyword>
<reference evidence="3 4" key="1">
    <citation type="journal article" date="2012" name="PLoS ONE">
        <title>Sequence and analysis of the genome of the pathogenic yeast Candida orthopsilosis.</title>
        <authorList>
            <person name="Riccombeni A."/>
            <person name="Vidanes G."/>
            <person name="Proux-Wera E."/>
            <person name="Wolfe K.H."/>
            <person name="Butler G."/>
        </authorList>
    </citation>
    <scope>NUCLEOTIDE SEQUENCE [LARGE SCALE GENOMIC DNA]</scope>
    <source>
        <strain evidence="3 4">Co 90-125</strain>
    </source>
</reference>
<feature type="compositionally biased region" description="Basic and acidic residues" evidence="2">
    <location>
        <begin position="454"/>
        <end position="471"/>
    </location>
</feature>
<feature type="compositionally biased region" description="Low complexity" evidence="2">
    <location>
        <begin position="420"/>
        <end position="431"/>
    </location>
</feature>